<dbReference type="InterPro" id="IPR049449">
    <property type="entry name" value="TesB_ACOT8-like_N"/>
</dbReference>
<sequence length="321" mass="36060">MAATVAEQVALKEAKPDEYVSLHSPSKMGNAGIMAYGGCTMGTAVNGACQSVQAHYYLYSALGYYLGPSSTDRKVFCTVHRVRDTRTFATRRVEISQRQDDGTKRPCFLLLADFQVKEPPMLRFSAPPSRQYPDVDNCPTWDSVREALVSEHGLTKRRVDAHKAVFDLMGRFWDQRQCPEGVFAQNLMGIAKEIRTIQDKLSITEKVSADWVRSKHTLVTKAEQLSALAFVMDCALSFVPLAYSHQFLEDAGACSSLDFALRVFLSEIDLNNWHLREMKTITGDEGRTYSESRLWNRKGRMVASMTQQSILRLPKGVKATL</sequence>
<evidence type="ECO:0000313" key="5">
    <source>
        <dbReference type="EMBL" id="EON69258.1"/>
    </source>
</evidence>
<keyword evidence="6" id="KW-1185">Reference proteome</keyword>
<dbReference type="GO" id="GO:0009062">
    <property type="term" value="P:fatty acid catabolic process"/>
    <property type="evidence" value="ECO:0007669"/>
    <property type="project" value="TreeGrafter"/>
</dbReference>
<dbReference type="SUPFAM" id="SSF54637">
    <property type="entry name" value="Thioesterase/thiol ester dehydrase-isomerase"/>
    <property type="match status" value="2"/>
</dbReference>
<gene>
    <name evidence="5" type="ORF">W97_08418</name>
</gene>
<evidence type="ECO:0000256" key="2">
    <source>
        <dbReference type="ARBA" id="ARBA00022801"/>
    </source>
</evidence>
<dbReference type="PANTHER" id="PTHR11066">
    <property type="entry name" value="ACYL-COA THIOESTERASE"/>
    <property type="match status" value="1"/>
</dbReference>
<evidence type="ECO:0000259" key="3">
    <source>
        <dbReference type="Pfam" id="PF13622"/>
    </source>
</evidence>
<feature type="domain" description="Acyl-CoA thioesterase-like N-terminal HotDog" evidence="3">
    <location>
        <begin position="25"/>
        <end position="115"/>
    </location>
</feature>
<dbReference type="Gene3D" id="2.40.160.210">
    <property type="entry name" value="Acyl-CoA thioesterase, double hotdog domain"/>
    <property type="match status" value="1"/>
</dbReference>
<dbReference type="eggNOG" id="KOG3016">
    <property type="taxonomic scope" value="Eukaryota"/>
</dbReference>
<dbReference type="GO" id="GO:0006637">
    <property type="term" value="P:acyl-CoA metabolic process"/>
    <property type="evidence" value="ECO:0007669"/>
    <property type="project" value="InterPro"/>
</dbReference>
<dbReference type="AlphaFoldDB" id="R7Z576"/>
<dbReference type="STRING" id="1168221.R7Z576"/>
<dbReference type="InterPro" id="IPR003703">
    <property type="entry name" value="Acyl_CoA_thio"/>
</dbReference>
<dbReference type="GO" id="GO:0005782">
    <property type="term" value="C:peroxisomal matrix"/>
    <property type="evidence" value="ECO:0007669"/>
    <property type="project" value="UniProtKB-SubCell"/>
</dbReference>
<dbReference type="PANTHER" id="PTHR11066:SF35">
    <property type="entry name" value="ACYL-COA THIOESTERASE II"/>
    <property type="match status" value="1"/>
</dbReference>
<dbReference type="GO" id="GO:0047617">
    <property type="term" value="F:fatty acyl-CoA hydrolase activity"/>
    <property type="evidence" value="ECO:0007669"/>
    <property type="project" value="InterPro"/>
</dbReference>
<dbReference type="Pfam" id="PF13622">
    <property type="entry name" value="4HBT_3"/>
    <property type="match status" value="1"/>
</dbReference>
<dbReference type="GeneID" id="19905729"/>
<organism evidence="5 6">
    <name type="scientific">Coniosporium apollinis (strain CBS 100218)</name>
    <name type="common">Rock-inhabiting black yeast</name>
    <dbReference type="NCBI Taxonomy" id="1168221"/>
    <lineage>
        <taxon>Eukaryota</taxon>
        <taxon>Fungi</taxon>
        <taxon>Dikarya</taxon>
        <taxon>Ascomycota</taxon>
        <taxon>Pezizomycotina</taxon>
        <taxon>Dothideomycetes</taxon>
        <taxon>Dothideomycetes incertae sedis</taxon>
        <taxon>Coniosporium</taxon>
    </lineage>
</organism>
<accession>R7Z576</accession>
<comment type="similarity">
    <text evidence="1">Belongs to the C/M/P thioester hydrolase family.</text>
</comment>
<dbReference type="RefSeq" id="XP_007784575.1">
    <property type="nucleotide sequence ID" value="XM_007786385.1"/>
</dbReference>
<dbReference type="CDD" id="cd03444">
    <property type="entry name" value="Thioesterase_II_repeat1"/>
    <property type="match status" value="1"/>
</dbReference>
<evidence type="ECO:0000259" key="4">
    <source>
        <dbReference type="Pfam" id="PF20789"/>
    </source>
</evidence>
<dbReference type="HOGENOM" id="CLU_064147_0_0_1"/>
<keyword evidence="2" id="KW-0378">Hydrolase</keyword>
<dbReference type="InterPro" id="IPR049450">
    <property type="entry name" value="ACOT8-like_C"/>
</dbReference>
<evidence type="ECO:0000256" key="1">
    <source>
        <dbReference type="ARBA" id="ARBA00006538"/>
    </source>
</evidence>
<dbReference type="InterPro" id="IPR042171">
    <property type="entry name" value="Acyl-CoA_hotdog"/>
</dbReference>
<dbReference type="InterPro" id="IPR029069">
    <property type="entry name" value="HotDog_dom_sf"/>
</dbReference>
<proteinExistence type="inferred from homology"/>
<name>R7Z576_CONA1</name>
<dbReference type="EMBL" id="JH767610">
    <property type="protein sequence ID" value="EON69258.1"/>
    <property type="molecule type" value="Genomic_DNA"/>
</dbReference>
<evidence type="ECO:0008006" key="7">
    <source>
        <dbReference type="Google" id="ProtNLM"/>
    </source>
</evidence>
<dbReference type="OrthoDB" id="68328at2759"/>
<reference evidence="6" key="1">
    <citation type="submission" date="2012-06" db="EMBL/GenBank/DDBJ databases">
        <title>The genome sequence of Coniosporium apollinis CBS 100218.</title>
        <authorList>
            <consortium name="The Broad Institute Genome Sequencing Platform"/>
            <person name="Cuomo C."/>
            <person name="Gorbushina A."/>
            <person name="Noack S."/>
            <person name="Walker B."/>
            <person name="Young S.K."/>
            <person name="Zeng Q."/>
            <person name="Gargeya S."/>
            <person name="Fitzgerald M."/>
            <person name="Haas B."/>
            <person name="Abouelleil A."/>
            <person name="Alvarado L."/>
            <person name="Arachchi H.M."/>
            <person name="Berlin A.M."/>
            <person name="Chapman S.B."/>
            <person name="Goldberg J."/>
            <person name="Griggs A."/>
            <person name="Gujja S."/>
            <person name="Hansen M."/>
            <person name="Howarth C."/>
            <person name="Imamovic A."/>
            <person name="Larimer J."/>
            <person name="McCowan C."/>
            <person name="Montmayeur A."/>
            <person name="Murphy C."/>
            <person name="Neiman D."/>
            <person name="Pearson M."/>
            <person name="Priest M."/>
            <person name="Roberts A."/>
            <person name="Saif S."/>
            <person name="Shea T."/>
            <person name="Sisk P."/>
            <person name="Sykes S."/>
            <person name="Wortman J."/>
            <person name="Nusbaum C."/>
            <person name="Birren B."/>
        </authorList>
    </citation>
    <scope>NUCLEOTIDE SEQUENCE [LARGE SCALE GENOMIC DNA]</scope>
    <source>
        <strain evidence="6">CBS 100218</strain>
    </source>
</reference>
<dbReference type="OMA" id="FFETRYC"/>
<dbReference type="CDD" id="cd03445">
    <property type="entry name" value="Thioesterase_II_repeat2"/>
    <property type="match status" value="1"/>
</dbReference>
<dbReference type="Proteomes" id="UP000016924">
    <property type="component" value="Unassembled WGS sequence"/>
</dbReference>
<protein>
    <recommendedName>
        <fullName evidence="7">Acyl-CoA thioesterase II</fullName>
    </recommendedName>
</protein>
<dbReference type="Pfam" id="PF20789">
    <property type="entry name" value="4HBT_3C"/>
    <property type="match status" value="1"/>
</dbReference>
<feature type="domain" description="Acyl-CoA thioesterase-like C-terminal" evidence="4">
    <location>
        <begin position="204"/>
        <end position="310"/>
    </location>
</feature>
<evidence type="ECO:0000313" key="6">
    <source>
        <dbReference type="Proteomes" id="UP000016924"/>
    </source>
</evidence>